<organism evidence="2">
    <name type="scientific">uncultured Thiotrichaceae bacterium</name>
    <dbReference type="NCBI Taxonomy" id="298394"/>
    <lineage>
        <taxon>Bacteria</taxon>
        <taxon>Pseudomonadati</taxon>
        <taxon>Pseudomonadota</taxon>
        <taxon>Gammaproteobacteria</taxon>
        <taxon>Thiotrichales</taxon>
        <taxon>Thiotrichaceae</taxon>
        <taxon>environmental samples</taxon>
    </lineage>
</organism>
<gene>
    <name evidence="2" type="ORF">HELGO_WM57603</name>
</gene>
<protein>
    <submittedName>
        <fullName evidence="2">Uncharacterized protein</fullName>
    </submittedName>
</protein>
<feature type="compositionally biased region" description="Low complexity" evidence="1">
    <location>
        <begin position="73"/>
        <end position="84"/>
    </location>
</feature>
<accession>A0A6S6UI95</accession>
<evidence type="ECO:0000256" key="1">
    <source>
        <dbReference type="SAM" id="MobiDB-lite"/>
    </source>
</evidence>
<dbReference type="EMBL" id="CACVAT010000550">
    <property type="protein sequence ID" value="CAA6829834.1"/>
    <property type="molecule type" value="Genomic_DNA"/>
</dbReference>
<feature type="region of interest" description="Disordered" evidence="1">
    <location>
        <begin position="73"/>
        <end position="97"/>
    </location>
</feature>
<dbReference type="AlphaFoldDB" id="A0A6S6UI95"/>
<sequence length="176" mass="19530">MTIYEKTSMGLEEIKSKVRGLSMIERRVLIFIDGKRTVDDLGALPRVKDLDGIITLLVSEGYIAPSGVQGSPVAPASAAEVPPSIQEQPGEPTPSFRDLPEKFQPEKFDMAKNFMTNTLNHFKGFYGATSLVREIDACEDHDALRALYGAWCEQMDSSRQGLKQGKKLRKDLLDVI</sequence>
<evidence type="ECO:0000313" key="2">
    <source>
        <dbReference type="EMBL" id="CAA6829834.1"/>
    </source>
</evidence>
<proteinExistence type="predicted"/>
<reference evidence="2" key="1">
    <citation type="submission" date="2020-01" db="EMBL/GenBank/DDBJ databases">
        <authorList>
            <person name="Meier V. D."/>
            <person name="Meier V D."/>
        </authorList>
    </citation>
    <scope>NUCLEOTIDE SEQUENCE</scope>
    <source>
        <strain evidence="2">HLG_WM_MAG_09</strain>
    </source>
</reference>
<name>A0A6S6UI95_9GAMM</name>